<sequence>MTNEDISFRPETDDAATARDIHGLGIFIKDFFPRSDYFTQLTQVHQFQLLTESNKPNLSFRKGIYLSPVHQTANNETHFNLLRCSTNLSGPTESFTQLDTFIVQNANTIAQQYYPNSAPLNHVLAQVYENIPKENNAGKERKARIKSHSDKTKDMPQNGLMAFCTFYSPDIVEKAKSTGTDWTYKNASVLTTLRWRLKKCITNRPDLPETFDITLHPNSLFLCPLSTNRLYTHEIVPPDLSVDKLPTRLGYVIRCSKTQAVHVDGVTFIEHGDGRRVPLKQSTEENVALLRQQYFEENTTADVVEYGDVYFSMNDGDYKRPIVIGWNPN</sequence>
<keyword evidence="2" id="KW-1185">Reference proteome</keyword>
<name>A0AAD5X1J2_9FUNG</name>
<evidence type="ECO:0000313" key="1">
    <source>
        <dbReference type="EMBL" id="KAJ3050323.1"/>
    </source>
</evidence>
<protein>
    <submittedName>
        <fullName evidence="1">Uncharacterized protein</fullName>
    </submittedName>
</protein>
<gene>
    <name evidence="1" type="ORF">HK097_008705</name>
</gene>
<dbReference type="Proteomes" id="UP001212841">
    <property type="component" value="Unassembled WGS sequence"/>
</dbReference>
<dbReference type="AlphaFoldDB" id="A0AAD5X1J2"/>
<comment type="caution">
    <text evidence="1">The sequence shown here is derived from an EMBL/GenBank/DDBJ whole genome shotgun (WGS) entry which is preliminary data.</text>
</comment>
<evidence type="ECO:0000313" key="2">
    <source>
        <dbReference type="Proteomes" id="UP001212841"/>
    </source>
</evidence>
<reference evidence="1" key="1">
    <citation type="submission" date="2020-05" db="EMBL/GenBank/DDBJ databases">
        <title>Phylogenomic resolution of chytrid fungi.</title>
        <authorList>
            <person name="Stajich J.E."/>
            <person name="Amses K."/>
            <person name="Simmons R."/>
            <person name="Seto K."/>
            <person name="Myers J."/>
            <person name="Bonds A."/>
            <person name="Quandt C.A."/>
            <person name="Barry K."/>
            <person name="Liu P."/>
            <person name="Grigoriev I."/>
            <person name="Longcore J.E."/>
            <person name="James T.Y."/>
        </authorList>
    </citation>
    <scope>NUCLEOTIDE SEQUENCE</scope>
    <source>
        <strain evidence="1">JEL0318</strain>
    </source>
</reference>
<dbReference type="EMBL" id="JADGJD010000527">
    <property type="protein sequence ID" value="KAJ3050323.1"/>
    <property type="molecule type" value="Genomic_DNA"/>
</dbReference>
<proteinExistence type="predicted"/>
<organism evidence="1 2">
    <name type="scientific">Rhizophlyctis rosea</name>
    <dbReference type="NCBI Taxonomy" id="64517"/>
    <lineage>
        <taxon>Eukaryota</taxon>
        <taxon>Fungi</taxon>
        <taxon>Fungi incertae sedis</taxon>
        <taxon>Chytridiomycota</taxon>
        <taxon>Chytridiomycota incertae sedis</taxon>
        <taxon>Chytridiomycetes</taxon>
        <taxon>Rhizophlyctidales</taxon>
        <taxon>Rhizophlyctidaceae</taxon>
        <taxon>Rhizophlyctis</taxon>
    </lineage>
</organism>
<dbReference type="InterPro" id="IPR037151">
    <property type="entry name" value="AlkB-like_sf"/>
</dbReference>
<accession>A0AAD5X1J2</accession>
<dbReference type="Gene3D" id="2.60.120.590">
    <property type="entry name" value="Alpha-ketoglutarate-dependent dioxygenase AlkB-like"/>
    <property type="match status" value="1"/>
</dbReference>